<evidence type="ECO:0000313" key="3">
    <source>
        <dbReference type="EMBL" id="AJA91657.1"/>
    </source>
</evidence>
<dbReference type="GO" id="GO:0019028">
    <property type="term" value="C:viral capsid"/>
    <property type="evidence" value="ECO:0007669"/>
    <property type="project" value="InterPro"/>
</dbReference>
<proteinExistence type="predicted"/>
<organismHost>
    <name type="scientific">Adoxophyes</name>
    <dbReference type="NCBI Taxonomy" id="85584"/>
</organismHost>
<dbReference type="Pfam" id="PF04512">
    <property type="entry name" value="Baculo_PEP_N"/>
    <property type="match status" value="1"/>
</dbReference>
<dbReference type="InterPro" id="IPR007601">
    <property type="entry name" value="Baculo_PEP_C"/>
</dbReference>
<accession>A0A0A7UY85</accession>
<dbReference type="GO" id="GO:0005198">
    <property type="term" value="F:structural molecule activity"/>
    <property type="evidence" value="ECO:0007669"/>
    <property type="project" value="InterPro"/>
</dbReference>
<dbReference type="InterPro" id="IPR007600">
    <property type="entry name" value="Baculo_PEP_N"/>
</dbReference>
<protein>
    <submittedName>
        <fullName evidence="3">Polyhedral envelope protein P10</fullName>
    </submittedName>
</protein>
<reference evidence="3" key="1">
    <citation type="journal article" date="2015" name="J. Gen. Virol.">
        <title>Isolation of an Adoxophyes orana granulovirus (AdorGV) occlusion body morphology mutant: biological activity, genome sequence and relationship to other isolates of AdorGV.</title>
        <authorList>
            <person name="Nakai M."/>
            <person name="Harrison R.L."/>
            <person name="Uchida H."/>
            <person name="Ukuda R."/>
            <person name="Hikihara S."/>
            <person name="Ishii K."/>
            <person name="Kunimi Y."/>
        </authorList>
    </citation>
    <scope>NUCLEOTIDE SEQUENCE</scope>
    <source>
        <strain evidence="3">Miyazaki</strain>
    </source>
</reference>
<feature type="domain" description="Baculovirus polyhedron envelope protein PEP N-terminal" evidence="1">
    <location>
        <begin position="11"/>
        <end position="110"/>
    </location>
</feature>
<dbReference type="EMBL" id="KM226332">
    <property type="protein sequence ID" value="AJA91657.1"/>
    <property type="molecule type" value="Genomic_DNA"/>
</dbReference>
<keyword evidence="3" id="KW-0261">Viral envelope protein</keyword>
<feature type="domain" description="Baculovirus polyhedron envelope protein PEP C-terminal" evidence="2">
    <location>
        <begin position="159"/>
        <end position="285"/>
    </location>
</feature>
<name>A0A0A7UY85_GVAO</name>
<dbReference type="SUPFAM" id="SSF58100">
    <property type="entry name" value="Bacterial hemolysins"/>
    <property type="match status" value="1"/>
</dbReference>
<keyword evidence="3" id="KW-0946">Virion</keyword>
<evidence type="ECO:0000259" key="1">
    <source>
        <dbReference type="Pfam" id="PF04512"/>
    </source>
</evidence>
<organism evidence="3">
    <name type="scientific">Adoxophyes orana granulovirus</name>
    <name type="common">AoGV</name>
    <dbReference type="NCBI Taxonomy" id="170617"/>
    <lineage>
        <taxon>Viruses</taxon>
        <taxon>Viruses incertae sedis</taxon>
        <taxon>Naldaviricetes</taxon>
        <taxon>Lefavirales</taxon>
        <taxon>Baculoviridae</taxon>
        <taxon>Betabaculovirus</taxon>
        <taxon>Betabaculovirus adoranae</taxon>
    </lineage>
</organism>
<dbReference type="GO" id="GO:0019031">
    <property type="term" value="C:viral envelope"/>
    <property type="evidence" value="ECO:0007669"/>
    <property type="project" value="UniProtKB-KW"/>
</dbReference>
<dbReference type="Gene3D" id="1.20.1170.10">
    <property type="match status" value="1"/>
</dbReference>
<dbReference type="Pfam" id="PF04513">
    <property type="entry name" value="Baculo_PEP_C"/>
    <property type="match status" value="1"/>
</dbReference>
<evidence type="ECO:0000259" key="2">
    <source>
        <dbReference type="Pfam" id="PF04513"/>
    </source>
</evidence>
<sequence>MSRLIFSTRVDGTDVPVFFSGTPGDKTYVGATELLNILGHSKTHLDEFPRSETKLWQDLAPGDATYPASKLFTTEVGFAVYFGKTKLGNWASFKRMFDTINTYLADSSACSPTNPLCMIPPGHNIITPCPLPNPSNRCETLNQILQTLQNNSNVLQTILIDVQKLLAGGGGGGGDLTPVLNAISDLQTLITNNQNVLFDAISALQSGVDTNFANLDSKLNTLNDAVTAATNAITSLQNDVNNLLTNMTNTQTGLTNVITTLNAYISGAIAQWGATSWDTTTHPVPTIPPIETVTAAPRVTTESVSVTLDSLQKEVKRLSAYTDDFEKLLKSAVVKV</sequence>